<reference evidence="19 20" key="1">
    <citation type="submission" date="2020-01" db="EMBL/GenBank/DDBJ databases">
        <title>Microvirga sp. nov., an arsenate reduction bacterium isolated from Tibet hotspring sediments.</title>
        <authorList>
            <person name="Yuan C.-G."/>
        </authorList>
    </citation>
    <scope>NUCLEOTIDE SEQUENCE [LARGE SCALE GENOMIC DNA]</scope>
    <source>
        <strain evidence="19 20">SYSU G3D203</strain>
    </source>
</reference>
<feature type="region of interest" description="Disordered" evidence="16">
    <location>
        <begin position="939"/>
        <end position="973"/>
    </location>
</feature>
<comment type="catalytic activity">
    <reaction evidence="11">
        <text>Couples ATP hydrolysis with the unwinding of duplex DNA by translocating in the 3'-5' direction.</text>
        <dbReference type="EC" id="5.6.2.4"/>
    </reaction>
</comment>
<dbReference type="InterPro" id="IPR014151">
    <property type="entry name" value="DNA_helicase_AddA"/>
</dbReference>
<evidence type="ECO:0000259" key="17">
    <source>
        <dbReference type="PROSITE" id="PS51198"/>
    </source>
</evidence>
<dbReference type="InterPro" id="IPR000212">
    <property type="entry name" value="DNA_helicase_UvrD/REP"/>
</dbReference>
<keyword evidence="3" id="KW-0227">DNA damage</keyword>
<dbReference type="InterPro" id="IPR027417">
    <property type="entry name" value="P-loop_NTPase"/>
</dbReference>
<feature type="domain" description="UvrD-like helicase C-terminal" evidence="18">
    <location>
        <begin position="507"/>
        <end position="787"/>
    </location>
</feature>
<dbReference type="PANTHER" id="PTHR11070">
    <property type="entry name" value="UVRD / RECB / PCRA DNA HELICASE FAMILY MEMBER"/>
    <property type="match status" value="1"/>
</dbReference>
<dbReference type="InterPro" id="IPR014017">
    <property type="entry name" value="DNA_helicase_UvrD-like_C"/>
</dbReference>
<evidence type="ECO:0000256" key="8">
    <source>
        <dbReference type="ARBA" id="ARBA00023125"/>
    </source>
</evidence>
<dbReference type="RefSeq" id="WP_161721195.1">
    <property type="nucleotide sequence ID" value="NZ_JAAAXI010000001.1"/>
</dbReference>
<evidence type="ECO:0000256" key="1">
    <source>
        <dbReference type="ARBA" id="ARBA00022722"/>
    </source>
</evidence>
<dbReference type="InterPro" id="IPR038726">
    <property type="entry name" value="PDDEXK_AddAB-type"/>
</dbReference>
<evidence type="ECO:0000256" key="4">
    <source>
        <dbReference type="ARBA" id="ARBA00022801"/>
    </source>
</evidence>
<dbReference type="EC" id="5.6.2.4" evidence="12"/>
<keyword evidence="9" id="KW-0234">DNA repair</keyword>
<gene>
    <name evidence="19" type="primary">addA</name>
    <name evidence="19" type="ORF">GR303_04525</name>
</gene>
<proteinExistence type="predicted"/>
<keyword evidence="4 15" id="KW-0378">Hydrolase</keyword>
<dbReference type="PROSITE" id="PS51217">
    <property type="entry name" value="UVRD_HELICASE_CTER"/>
    <property type="match status" value="1"/>
</dbReference>
<evidence type="ECO:0000313" key="20">
    <source>
        <dbReference type="Proteomes" id="UP000818323"/>
    </source>
</evidence>
<keyword evidence="5 15" id="KW-0347">Helicase</keyword>
<dbReference type="InterPro" id="IPR011335">
    <property type="entry name" value="Restrct_endonuc-II-like"/>
</dbReference>
<feature type="binding site" evidence="15">
    <location>
        <begin position="29"/>
        <end position="36"/>
    </location>
    <ligand>
        <name>ATP</name>
        <dbReference type="ChEBI" id="CHEBI:30616"/>
    </ligand>
</feature>
<evidence type="ECO:0000256" key="16">
    <source>
        <dbReference type="SAM" id="MobiDB-lite"/>
    </source>
</evidence>
<keyword evidence="2 15" id="KW-0547">Nucleotide-binding</keyword>
<evidence type="ECO:0000256" key="2">
    <source>
        <dbReference type="ARBA" id="ARBA00022741"/>
    </source>
</evidence>
<dbReference type="Gene3D" id="3.90.320.10">
    <property type="match status" value="1"/>
</dbReference>
<keyword evidence="7 15" id="KW-0067">ATP-binding</keyword>
<dbReference type="SUPFAM" id="SSF52980">
    <property type="entry name" value="Restriction endonuclease-like"/>
    <property type="match status" value="1"/>
</dbReference>
<dbReference type="Proteomes" id="UP000818323">
    <property type="component" value="Unassembled WGS sequence"/>
</dbReference>
<keyword evidence="6" id="KW-0269">Exonuclease</keyword>
<organism evidence="19 20">
    <name type="scientific">Microvirga arsenatis</name>
    <dbReference type="NCBI Taxonomy" id="2692265"/>
    <lineage>
        <taxon>Bacteria</taxon>
        <taxon>Pseudomonadati</taxon>
        <taxon>Pseudomonadota</taxon>
        <taxon>Alphaproteobacteria</taxon>
        <taxon>Hyphomicrobiales</taxon>
        <taxon>Methylobacteriaceae</taxon>
        <taxon>Microvirga</taxon>
    </lineage>
</organism>
<evidence type="ECO:0000256" key="5">
    <source>
        <dbReference type="ARBA" id="ARBA00022806"/>
    </source>
</evidence>
<name>A0ABW9YTE2_9HYPH</name>
<dbReference type="PROSITE" id="PS51198">
    <property type="entry name" value="UVRD_HELICASE_ATP_BIND"/>
    <property type="match status" value="1"/>
</dbReference>
<evidence type="ECO:0000256" key="6">
    <source>
        <dbReference type="ARBA" id="ARBA00022839"/>
    </source>
</evidence>
<dbReference type="PANTHER" id="PTHR11070:SF2">
    <property type="entry name" value="ATP-DEPENDENT DNA HELICASE SRS2"/>
    <property type="match status" value="1"/>
</dbReference>
<dbReference type="InterPro" id="IPR011604">
    <property type="entry name" value="PDDEXK-like_dom_sf"/>
</dbReference>
<protein>
    <recommendedName>
        <fullName evidence="12">DNA 3'-5' helicase</fullName>
        <ecNumber evidence="12">5.6.2.4</ecNumber>
    </recommendedName>
    <alternativeName>
        <fullName evidence="13">DNA 3'-5' helicase II</fullName>
    </alternativeName>
</protein>
<evidence type="ECO:0000313" key="19">
    <source>
        <dbReference type="EMBL" id="NBJ23617.1"/>
    </source>
</evidence>
<comment type="caution">
    <text evidence="19">The sequence shown here is derived from an EMBL/GenBank/DDBJ whole genome shotgun (WGS) entry which is preliminary data.</text>
</comment>
<dbReference type="InterPro" id="IPR014016">
    <property type="entry name" value="UvrD-like_ATP-bd"/>
</dbReference>
<evidence type="ECO:0000256" key="9">
    <source>
        <dbReference type="ARBA" id="ARBA00023204"/>
    </source>
</evidence>
<accession>A0ABW9YTE2</accession>
<evidence type="ECO:0000256" key="11">
    <source>
        <dbReference type="ARBA" id="ARBA00034617"/>
    </source>
</evidence>
<keyword evidence="1" id="KW-0540">Nuclease</keyword>
<dbReference type="SUPFAM" id="SSF52540">
    <property type="entry name" value="P-loop containing nucleoside triphosphate hydrolases"/>
    <property type="match status" value="1"/>
</dbReference>
<dbReference type="Pfam" id="PF12705">
    <property type="entry name" value="PDDEXK_1"/>
    <property type="match status" value="1"/>
</dbReference>
<dbReference type="Gene3D" id="3.40.50.300">
    <property type="entry name" value="P-loop containing nucleotide triphosphate hydrolases"/>
    <property type="match status" value="4"/>
</dbReference>
<keyword evidence="10" id="KW-0413">Isomerase</keyword>
<feature type="domain" description="UvrD-like helicase ATP-binding" evidence="17">
    <location>
        <begin position="8"/>
        <end position="482"/>
    </location>
</feature>
<dbReference type="Pfam" id="PF00580">
    <property type="entry name" value="UvrD-helicase"/>
    <property type="match status" value="1"/>
</dbReference>
<dbReference type="EMBL" id="JAAAXJ010000002">
    <property type="protein sequence ID" value="NBJ23617.1"/>
    <property type="molecule type" value="Genomic_DNA"/>
</dbReference>
<dbReference type="NCBIfam" id="TIGR02784">
    <property type="entry name" value="addA_alphas"/>
    <property type="match status" value="1"/>
</dbReference>
<evidence type="ECO:0000256" key="15">
    <source>
        <dbReference type="PROSITE-ProRule" id="PRU00560"/>
    </source>
</evidence>
<sequence>MSTDLVIPDYTRQAQRRAANPRASAWVSANAGAGKTKVLTDRVVRLLLSGSPPGRILCLTFTKAAAANMAIRVFERLGRWVTMDEESLVAELTELEGEKPTRKQVKLARTLFARAVETPGGLKIDTIHAFCERLLHLVPFEANVPARFAVLDESQTEEMLAQATANVMADAASGDFPELAEALDVISVDAVGDALSAAINAALKCKAFLHDPTGPARLRRELGLGPHETLETIERTMLEGGLKPEEWPAIAQELLQGKATDQERAASFIAAAEAQDPDEKLKHYLAVFLKESDGTPRAESRLVTKSVDPALKQRLLDEQSRIWSLIDRRKAARAAERTTALFALAAEIHTRVEQAKMRLGALDFQDLIDKTLALLSRGDTAWVLYKLDRGIDHVLIDEAQDTNPEQWEILRRITEDFTSGAGSADHRVRTLFAVGDPKQSIYGFQGAAPHEFEKTRRDWSRKVREAKLAFEDVSLTMSFRSAKAVLSAVDATFAVDRHFKGLSFEDKAVGTVHESARPHAPGRVELWPVETPAEEEEPEAWVLPLDEPERQSPPVVVARRIAQAVKCWTTRGDETGRVWKAGDVLVLVRKRGAAFEAVIRALKEAGVPVAGADRLNIGEHIAVLDLVAAGRAALLPDDDLTLATALKSPLVGLTDDDLIRIAAGRADEESLHAALTRHAEAGDAKARRGCEALAAWRELARIHGPFGFFATLLGPRGGRSLLVARLGSEAGDAIDAFLCFAHQSEMTETPSLSYFLTRFESASHTIKRDLDSVNDEVRVMTVHGAKGLEAPVVVLIDGCEVLGKDPPLLQLQAQSGDAIPVWAPGKNSDSNIMAQARELLHAKGREEHNRLLYVAMTRAKDRLVIAPYLTGKKESPQEAWCEMIRHGLVEKAGGLELDEAPYGQIAVWREGSPLARTLAAESDVAPLDPIAVPDWLTTAAPPEPEPLPPIRPSSALGAADRMTRPGDGPYAPEARLRGTLVHALLERLPALAPEHRESMARAYVKARAPRLAGDLRESILANALGVLDHPDLKPLFGKHSRAEAPIAGRVRTAEGEIMVSGQIDRLAVLDTEVLVADFKTTARPPRPGQPPPRSYVAQLALYRTLLAEIYPGRRIRTFLVWTAGPVIHELMEPELESALTLIKAA</sequence>
<dbReference type="Pfam" id="PF13361">
    <property type="entry name" value="UvrD_C"/>
    <property type="match status" value="1"/>
</dbReference>
<keyword evidence="8" id="KW-0238">DNA-binding</keyword>
<evidence type="ECO:0000256" key="14">
    <source>
        <dbReference type="ARBA" id="ARBA00048988"/>
    </source>
</evidence>
<evidence type="ECO:0000256" key="10">
    <source>
        <dbReference type="ARBA" id="ARBA00023235"/>
    </source>
</evidence>
<keyword evidence="20" id="KW-1185">Reference proteome</keyword>
<comment type="catalytic activity">
    <reaction evidence="14">
        <text>ATP + H2O = ADP + phosphate + H(+)</text>
        <dbReference type="Rhea" id="RHEA:13065"/>
        <dbReference type="ChEBI" id="CHEBI:15377"/>
        <dbReference type="ChEBI" id="CHEBI:15378"/>
        <dbReference type="ChEBI" id="CHEBI:30616"/>
        <dbReference type="ChEBI" id="CHEBI:43474"/>
        <dbReference type="ChEBI" id="CHEBI:456216"/>
        <dbReference type="EC" id="5.6.2.4"/>
    </reaction>
</comment>
<feature type="compositionally biased region" description="Pro residues" evidence="16">
    <location>
        <begin position="941"/>
        <end position="951"/>
    </location>
</feature>
<evidence type="ECO:0000256" key="3">
    <source>
        <dbReference type="ARBA" id="ARBA00022763"/>
    </source>
</evidence>
<evidence type="ECO:0000259" key="18">
    <source>
        <dbReference type="PROSITE" id="PS51217"/>
    </source>
</evidence>
<evidence type="ECO:0000256" key="12">
    <source>
        <dbReference type="ARBA" id="ARBA00034808"/>
    </source>
</evidence>
<dbReference type="GO" id="GO:0004386">
    <property type="term" value="F:helicase activity"/>
    <property type="evidence" value="ECO:0007669"/>
    <property type="project" value="UniProtKB-KW"/>
</dbReference>
<evidence type="ECO:0000256" key="7">
    <source>
        <dbReference type="ARBA" id="ARBA00022840"/>
    </source>
</evidence>
<evidence type="ECO:0000256" key="13">
    <source>
        <dbReference type="ARBA" id="ARBA00034923"/>
    </source>
</evidence>